<name>A0ABP5C8X8_9ACTN</name>
<dbReference type="EMBL" id="BAAAQM010000006">
    <property type="protein sequence ID" value="GAA1959742.1"/>
    <property type="molecule type" value="Genomic_DNA"/>
</dbReference>
<organism evidence="2 3">
    <name type="scientific">Catenulispora subtropica</name>
    <dbReference type="NCBI Taxonomy" id="450798"/>
    <lineage>
        <taxon>Bacteria</taxon>
        <taxon>Bacillati</taxon>
        <taxon>Actinomycetota</taxon>
        <taxon>Actinomycetes</taxon>
        <taxon>Catenulisporales</taxon>
        <taxon>Catenulisporaceae</taxon>
        <taxon>Catenulispora</taxon>
    </lineage>
</organism>
<comment type="caution">
    <text evidence="2">The sequence shown here is derived from an EMBL/GenBank/DDBJ whole genome shotgun (WGS) entry which is preliminary data.</text>
</comment>
<keyword evidence="1" id="KW-1133">Transmembrane helix</keyword>
<evidence type="ECO:0000313" key="2">
    <source>
        <dbReference type="EMBL" id="GAA1959742.1"/>
    </source>
</evidence>
<keyword evidence="3" id="KW-1185">Reference proteome</keyword>
<evidence type="ECO:0000313" key="3">
    <source>
        <dbReference type="Proteomes" id="UP001499854"/>
    </source>
</evidence>
<evidence type="ECO:0008006" key="4">
    <source>
        <dbReference type="Google" id="ProtNLM"/>
    </source>
</evidence>
<gene>
    <name evidence="2" type="ORF">GCM10009838_15110</name>
</gene>
<keyword evidence="1" id="KW-0812">Transmembrane</keyword>
<evidence type="ECO:0000256" key="1">
    <source>
        <dbReference type="SAM" id="Phobius"/>
    </source>
</evidence>
<feature type="transmembrane region" description="Helical" evidence="1">
    <location>
        <begin position="6"/>
        <end position="21"/>
    </location>
</feature>
<feature type="transmembrane region" description="Helical" evidence="1">
    <location>
        <begin position="110"/>
        <end position="130"/>
    </location>
</feature>
<protein>
    <recommendedName>
        <fullName evidence="4">DUF3592 domain-containing protein</fullName>
    </recommendedName>
</protein>
<dbReference type="Proteomes" id="UP001499854">
    <property type="component" value="Unassembled WGS sequence"/>
</dbReference>
<accession>A0ABP5C8X8</accession>
<dbReference type="RefSeq" id="WP_344656204.1">
    <property type="nucleotide sequence ID" value="NZ_BAAAQM010000006.1"/>
</dbReference>
<reference evidence="3" key="1">
    <citation type="journal article" date="2019" name="Int. J. Syst. Evol. Microbiol.">
        <title>The Global Catalogue of Microorganisms (GCM) 10K type strain sequencing project: providing services to taxonomists for standard genome sequencing and annotation.</title>
        <authorList>
            <consortium name="The Broad Institute Genomics Platform"/>
            <consortium name="The Broad Institute Genome Sequencing Center for Infectious Disease"/>
            <person name="Wu L."/>
            <person name="Ma J."/>
        </authorList>
    </citation>
    <scope>NUCLEOTIDE SEQUENCE [LARGE SCALE GENOMIC DNA]</scope>
    <source>
        <strain evidence="3">JCM 16013</strain>
    </source>
</reference>
<proteinExistence type="predicted"/>
<sequence>MTVLGAVILLGGVVSLLAGVMERRRRRRLLAGEHTAWASIAAAPTHPEYEPSAYRPLLRFDTDEGRPVEVFSPVAPTARRPLVEGRKILVHYDPDDPVQIVVHGEHGRGAFVFIALGLAAIAGAVVAFVFA</sequence>
<keyword evidence="1" id="KW-0472">Membrane</keyword>